<protein>
    <submittedName>
        <fullName evidence="2">Arylesterase</fullName>
    </submittedName>
</protein>
<dbReference type="PANTHER" id="PTHR30383:SF24">
    <property type="entry name" value="THIOESTERASE 1_PROTEASE 1_LYSOPHOSPHOLIPASE L1"/>
    <property type="match status" value="1"/>
</dbReference>
<feature type="domain" description="SGNH hydrolase-type esterase" evidence="1">
    <location>
        <begin position="18"/>
        <end position="179"/>
    </location>
</feature>
<keyword evidence="3" id="KW-1185">Reference proteome</keyword>
<dbReference type="GO" id="GO:0004622">
    <property type="term" value="F:phosphatidylcholine lysophospholipase activity"/>
    <property type="evidence" value="ECO:0007669"/>
    <property type="project" value="TreeGrafter"/>
</dbReference>
<proteinExistence type="predicted"/>
<gene>
    <name evidence="2" type="ORF">BTA35_0204010</name>
</gene>
<dbReference type="CDD" id="cd01822">
    <property type="entry name" value="Lysophospholipase_L1_like"/>
    <property type="match status" value="1"/>
</dbReference>
<dbReference type="Gene3D" id="3.40.50.1110">
    <property type="entry name" value="SGNH hydrolase"/>
    <property type="match status" value="1"/>
</dbReference>
<name>A0A1T1HGH7_OCELI</name>
<accession>A0A1T1HGH7</accession>
<dbReference type="Proteomes" id="UP000190064">
    <property type="component" value="Unassembled WGS sequence"/>
</dbReference>
<dbReference type="InterPro" id="IPR013830">
    <property type="entry name" value="SGNH_hydro"/>
</dbReference>
<dbReference type="PANTHER" id="PTHR30383">
    <property type="entry name" value="THIOESTERASE 1/PROTEASE 1/LYSOPHOSPHOLIPASE L1"/>
    <property type="match status" value="1"/>
</dbReference>
<dbReference type="PROSITE" id="PS01098">
    <property type="entry name" value="LIPASE_GDSL_SER"/>
    <property type="match status" value="1"/>
</dbReference>
<dbReference type="InterPro" id="IPR051532">
    <property type="entry name" value="Ester_Hydrolysis_Enzymes"/>
</dbReference>
<evidence type="ECO:0000259" key="1">
    <source>
        <dbReference type="Pfam" id="PF13472"/>
    </source>
</evidence>
<sequence>MTLAADNNKTEPHGVILVLGDSISAGYGLRQGEGWVNLLEKRLQTQSYPYRVINASISGETTQGGLARLPELLRQHQPDLVLLELGGNDGLRGLPLHLMQNNLSRMIDISRQASAQPLLLGIQLPPNYGRRYTTAFAATYPQLAEQKKIPVVPFILEKIAIYPDLMQSDGVHPKAEAQRQLLDNIWPALEALLKQSSEALLKQPG</sequence>
<dbReference type="InterPro" id="IPR008265">
    <property type="entry name" value="Lipase_GDSL_AS"/>
</dbReference>
<dbReference type="AlphaFoldDB" id="A0A1T1HGH7"/>
<dbReference type="EMBL" id="MTSD02000001">
    <property type="protein sequence ID" value="OOV88964.1"/>
    <property type="molecule type" value="Genomic_DNA"/>
</dbReference>
<dbReference type="SUPFAM" id="SSF52266">
    <property type="entry name" value="SGNH hydrolase"/>
    <property type="match status" value="1"/>
</dbReference>
<comment type="caution">
    <text evidence="2">The sequence shown here is derived from an EMBL/GenBank/DDBJ whole genome shotgun (WGS) entry which is preliminary data.</text>
</comment>
<dbReference type="Pfam" id="PF13472">
    <property type="entry name" value="Lipase_GDSL_2"/>
    <property type="match status" value="1"/>
</dbReference>
<reference evidence="2" key="1">
    <citation type="submission" date="2017-02" db="EMBL/GenBank/DDBJ databases">
        <title>Draft Genome Sequence of the Salt Water Bacterium Oceanospirillum linum ATCC 11336.</title>
        <authorList>
            <person name="Trachtenberg A.M."/>
            <person name="Carney J.G."/>
            <person name="Linnane J.D."/>
            <person name="Rheaume B.A."/>
            <person name="Pitts N.L."/>
            <person name="Mykles D.L."/>
            <person name="Maclea K.S."/>
        </authorList>
    </citation>
    <scope>NUCLEOTIDE SEQUENCE [LARGE SCALE GENOMIC DNA]</scope>
    <source>
        <strain evidence="2">ATCC 11336</strain>
    </source>
</reference>
<organism evidence="2 3">
    <name type="scientific">Oceanospirillum linum</name>
    <dbReference type="NCBI Taxonomy" id="966"/>
    <lineage>
        <taxon>Bacteria</taxon>
        <taxon>Pseudomonadati</taxon>
        <taxon>Pseudomonadota</taxon>
        <taxon>Gammaproteobacteria</taxon>
        <taxon>Oceanospirillales</taxon>
        <taxon>Oceanospirillaceae</taxon>
        <taxon>Oceanospirillum</taxon>
    </lineage>
</organism>
<evidence type="ECO:0000313" key="3">
    <source>
        <dbReference type="Proteomes" id="UP000190064"/>
    </source>
</evidence>
<dbReference type="InterPro" id="IPR036514">
    <property type="entry name" value="SGNH_hydro_sf"/>
</dbReference>
<evidence type="ECO:0000313" key="2">
    <source>
        <dbReference type="EMBL" id="OOV88964.1"/>
    </source>
</evidence>
<dbReference type="STRING" id="966.BTA35_0204010"/>
<dbReference type="GO" id="GO:0006629">
    <property type="term" value="P:lipid metabolic process"/>
    <property type="evidence" value="ECO:0007669"/>
    <property type="project" value="InterPro"/>
</dbReference>